<dbReference type="EMBL" id="MZGS01000012">
    <property type="protein sequence ID" value="PWB88234.1"/>
    <property type="molecule type" value="Genomic_DNA"/>
</dbReference>
<organism evidence="3 4">
    <name type="scientific">Methanobrevibacter thaueri</name>
    <dbReference type="NCBI Taxonomy" id="190975"/>
    <lineage>
        <taxon>Archaea</taxon>
        <taxon>Methanobacteriati</taxon>
        <taxon>Methanobacteriota</taxon>
        <taxon>Methanomada group</taxon>
        <taxon>Methanobacteria</taxon>
        <taxon>Methanobacteriales</taxon>
        <taxon>Methanobacteriaceae</taxon>
        <taxon>Methanobrevibacter</taxon>
    </lineage>
</organism>
<evidence type="ECO:0000259" key="2">
    <source>
        <dbReference type="Pfam" id="PF02517"/>
    </source>
</evidence>
<comment type="caution">
    <text evidence="3">The sequence shown here is derived from an EMBL/GenBank/DDBJ whole genome shotgun (WGS) entry which is preliminary data.</text>
</comment>
<gene>
    <name evidence="3" type="ORF">MBBTH_01370</name>
</gene>
<keyword evidence="1" id="KW-0472">Membrane</keyword>
<dbReference type="AlphaFoldDB" id="A0A315XQL2"/>
<feature type="domain" description="CAAX prenyl protease 2/Lysostaphin resistance protein A-like" evidence="2">
    <location>
        <begin position="145"/>
        <end position="219"/>
    </location>
</feature>
<reference evidence="3 4" key="1">
    <citation type="submission" date="2017-03" db="EMBL/GenBank/DDBJ databases">
        <title>Genome sequence of Methanobrevibacter thaueri.</title>
        <authorList>
            <person name="Poehlein A."/>
            <person name="Seedorf H."/>
            <person name="Daniel R."/>
        </authorList>
    </citation>
    <scope>NUCLEOTIDE SEQUENCE [LARGE SCALE GENOMIC DNA]</scope>
    <source>
        <strain evidence="3 4">DSM 11995</strain>
    </source>
</reference>
<keyword evidence="4" id="KW-1185">Reference proteome</keyword>
<accession>A0A315XQL2</accession>
<proteinExistence type="predicted"/>
<dbReference type="GO" id="GO:0004175">
    <property type="term" value="F:endopeptidase activity"/>
    <property type="evidence" value="ECO:0007669"/>
    <property type="project" value="UniProtKB-ARBA"/>
</dbReference>
<dbReference type="InterPro" id="IPR003675">
    <property type="entry name" value="Rce1/LyrA-like_dom"/>
</dbReference>
<protein>
    <recommendedName>
        <fullName evidence="2">CAAX prenyl protease 2/Lysostaphin resistance protein A-like domain-containing protein</fullName>
    </recommendedName>
</protein>
<name>A0A315XQL2_9EURY</name>
<dbReference type="Proteomes" id="UP000251717">
    <property type="component" value="Unassembled WGS sequence"/>
</dbReference>
<evidence type="ECO:0000256" key="1">
    <source>
        <dbReference type="SAM" id="Phobius"/>
    </source>
</evidence>
<dbReference type="RefSeq" id="WP_116591136.1">
    <property type="nucleotide sequence ID" value="NZ_MZGS01000012.1"/>
</dbReference>
<dbReference type="GO" id="GO:0080120">
    <property type="term" value="P:CAAX-box protein maturation"/>
    <property type="evidence" value="ECO:0007669"/>
    <property type="project" value="UniProtKB-ARBA"/>
</dbReference>
<evidence type="ECO:0000313" key="3">
    <source>
        <dbReference type="EMBL" id="PWB88234.1"/>
    </source>
</evidence>
<feature type="transmembrane region" description="Helical" evidence="1">
    <location>
        <begin position="125"/>
        <end position="147"/>
    </location>
</feature>
<sequence>MSDISWFNFENKDKDFPFYKKNPHVPKWGWIVLLFAMILGLILSASDSIVIIFLSCVVIILPVLYFLKWDYKAIFQKPSLRDVALALALCVGYLAYALIMVTLLENVGIAGADLVEHSTVSMFEVIPLIFSLMTEEFLKFIPFMFFLRLVFKYSENRKLSVVLSMIVTMVFFASLHSLSLETFIFAIFVQGLGSIFEFFAYIKTKNILVSYICHYATDFLIYMTIFLGL</sequence>
<feature type="transmembrane region" description="Helical" evidence="1">
    <location>
        <begin position="159"/>
        <end position="177"/>
    </location>
</feature>
<feature type="transmembrane region" description="Helical" evidence="1">
    <location>
        <begin position="83"/>
        <end position="105"/>
    </location>
</feature>
<feature type="transmembrane region" description="Helical" evidence="1">
    <location>
        <begin position="51"/>
        <end position="71"/>
    </location>
</feature>
<evidence type="ECO:0000313" key="4">
    <source>
        <dbReference type="Proteomes" id="UP000251717"/>
    </source>
</evidence>
<feature type="transmembrane region" description="Helical" evidence="1">
    <location>
        <begin position="183"/>
        <end position="201"/>
    </location>
</feature>
<keyword evidence="1" id="KW-0812">Transmembrane</keyword>
<dbReference type="OrthoDB" id="77461at2157"/>
<feature type="transmembrane region" description="Helical" evidence="1">
    <location>
        <begin position="208"/>
        <end position="228"/>
    </location>
</feature>
<keyword evidence="1" id="KW-1133">Transmembrane helix</keyword>
<feature type="transmembrane region" description="Helical" evidence="1">
    <location>
        <begin position="28"/>
        <end position="45"/>
    </location>
</feature>
<dbReference type="Pfam" id="PF02517">
    <property type="entry name" value="Rce1-like"/>
    <property type="match status" value="1"/>
</dbReference>